<accession>A0A4Z1SMF3</accession>
<dbReference type="OrthoDB" id="10251957at2759"/>
<evidence type="ECO:0000313" key="2">
    <source>
        <dbReference type="EMBL" id="TNJ26872.1"/>
    </source>
</evidence>
<feature type="transmembrane region" description="Helical" evidence="1">
    <location>
        <begin position="82"/>
        <end position="99"/>
    </location>
</feature>
<organism evidence="2 3">
    <name type="scientific">Giardia muris</name>
    <dbReference type="NCBI Taxonomy" id="5742"/>
    <lineage>
        <taxon>Eukaryota</taxon>
        <taxon>Metamonada</taxon>
        <taxon>Diplomonadida</taxon>
        <taxon>Hexamitidae</taxon>
        <taxon>Giardiinae</taxon>
        <taxon>Giardia</taxon>
    </lineage>
</organism>
<name>A0A4Z1SMF3_GIAMU</name>
<sequence length="217" mass="23102">MNSASPMAAGGTTVAGRLGYKVDGARCHARRLAIVAYLDEYGALPPFVVSGFLQKSVGAMFFNGAMAFFGIVVAWLLPSNALFGTVFVLLLLQVLRLVFSSEMVDKAVSTELAGAENIDLAYQKLIKTVAKHTLCVEALVRSAGAPGPYLLLLGLALVAYYVPLPVLATTALLLFALFPVYTLVTHVEPERFLASPPVSPRLRAASPRPSLPVVPDE</sequence>
<keyword evidence="1" id="KW-0472">Membrane</keyword>
<proteinExistence type="predicted"/>
<comment type="caution">
    <text evidence="2">The sequence shown here is derived from an EMBL/GenBank/DDBJ whole genome shotgun (WGS) entry which is preliminary data.</text>
</comment>
<keyword evidence="1" id="KW-1133">Transmembrane helix</keyword>
<dbReference type="AlphaFoldDB" id="A0A4Z1SMF3"/>
<keyword evidence="3" id="KW-1185">Reference proteome</keyword>
<gene>
    <name evidence="2" type="ORF">GMRT_10548</name>
</gene>
<dbReference type="EMBL" id="VDLU01000004">
    <property type="protein sequence ID" value="TNJ26872.1"/>
    <property type="molecule type" value="Genomic_DNA"/>
</dbReference>
<protein>
    <submittedName>
        <fullName evidence="2">Uncharacterized protein</fullName>
    </submittedName>
</protein>
<evidence type="ECO:0000256" key="1">
    <source>
        <dbReference type="SAM" id="Phobius"/>
    </source>
</evidence>
<reference evidence="2 3" key="1">
    <citation type="submission" date="2019-05" db="EMBL/GenBank/DDBJ databases">
        <title>The compact genome of Giardia muris reveals important steps in the evolution of intestinal protozoan parasites.</title>
        <authorList>
            <person name="Xu F."/>
            <person name="Jimenez-Gonzalez A."/>
            <person name="Einarsson E."/>
            <person name="Astvaldsson A."/>
            <person name="Peirasmaki D."/>
            <person name="Eckmann L."/>
            <person name="Andersson J.O."/>
            <person name="Svard S.G."/>
            <person name="Jerlstrom-Hultqvist J."/>
        </authorList>
    </citation>
    <scope>NUCLEOTIDE SEQUENCE [LARGE SCALE GENOMIC DNA]</scope>
    <source>
        <strain evidence="2 3">Roberts-Thomson</strain>
    </source>
</reference>
<dbReference type="VEuPathDB" id="GiardiaDB:GMRT_10548"/>
<feature type="transmembrane region" description="Helical" evidence="1">
    <location>
        <begin position="149"/>
        <end position="178"/>
    </location>
</feature>
<dbReference type="Proteomes" id="UP000315496">
    <property type="component" value="Chromosome 4"/>
</dbReference>
<keyword evidence="1" id="KW-0812">Transmembrane</keyword>
<evidence type="ECO:0000313" key="3">
    <source>
        <dbReference type="Proteomes" id="UP000315496"/>
    </source>
</evidence>
<feature type="transmembrane region" description="Helical" evidence="1">
    <location>
        <begin position="57"/>
        <end position="76"/>
    </location>
</feature>